<dbReference type="PANTHER" id="PTHR24093">
    <property type="entry name" value="CATION TRANSPORTING ATPASE"/>
    <property type="match status" value="1"/>
</dbReference>
<dbReference type="GO" id="GO:0005886">
    <property type="term" value="C:plasma membrane"/>
    <property type="evidence" value="ECO:0007669"/>
    <property type="project" value="TreeGrafter"/>
</dbReference>
<proteinExistence type="predicted"/>
<name>A0AA35VKG8_LACSI</name>
<keyword evidence="4" id="KW-1185">Reference proteome</keyword>
<dbReference type="GO" id="GO:0005388">
    <property type="term" value="F:P-type calcium transporter activity"/>
    <property type="evidence" value="ECO:0007669"/>
    <property type="project" value="TreeGrafter"/>
</dbReference>
<dbReference type="EMBL" id="OX465078">
    <property type="protein sequence ID" value="CAI9270578.1"/>
    <property type="molecule type" value="Genomic_DNA"/>
</dbReference>
<dbReference type="InterPro" id="IPR036412">
    <property type="entry name" value="HAD-like_sf"/>
</dbReference>
<evidence type="ECO:0000256" key="2">
    <source>
        <dbReference type="ARBA" id="ARBA00022842"/>
    </source>
</evidence>
<dbReference type="AlphaFoldDB" id="A0AA35VKG8"/>
<gene>
    <name evidence="3" type="ORF">LSALG_LOCUS10882</name>
</gene>
<dbReference type="InterPro" id="IPR023214">
    <property type="entry name" value="HAD_sf"/>
</dbReference>
<evidence type="ECO:0000313" key="3">
    <source>
        <dbReference type="EMBL" id="CAI9270578.1"/>
    </source>
</evidence>
<dbReference type="GO" id="GO:0012505">
    <property type="term" value="C:endomembrane system"/>
    <property type="evidence" value="ECO:0007669"/>
    <property type="project" value="UniProtKB-SubCell"/>
</dbReference>
<keyword evidence="2" id="KW-0460">Magnesium</keyword>
<sequence length="371" mass="41174">MDDVPASQFGVTHLVTHKTTHQQFACKSITMQKLINKMTSTLSVERCVHKKNATYIKTTYHSNKCDIATIDDGRLMDDVEAGKFWGFFGGFAPLPKKTATNDAQSTHAYPTQLLWLTQCSIWINLCIFLGFLLTKAGFISLTKNSSEWALEVATDPDYRFELVIQLGKLDIAKVEFLLALFKNKRKKNLFANRIFSLFDVKHKGAVFIILDEADVGVVMGIQGTEVAKESSDIIILDDDFSSVVDMLLTFCKEMGLSSVVLVGHDDGGLLALKATQRVKASGNLIDINGDKGCGVTNNKLIKISCSRRWKWKWCSLSDAPKGFDTKCNHSTLASLSKGFAELSTDGQFLQLRSKQVWSRRITGVGTDSYKG</sequence>
<dbReference type="Proteomes" id="UP001177003">
    <property type="component" value="Chromosome 2"/>
</dbReference>
<evidence type="ECO:0000313" key="4">
    <source>
        <dbReference type="Proteomes" id="UP001177003"/>
    </source>
</evidence>
<protein>
    <submittedName>
        <fullName evidence="3">Uncharacterized protein</fullName>
    </submittedName>
</protein>
<dbReference type="PANTHER" id="PTHR24093:SF369">
    <property type="entry name" value="CALCIUM-TRANSPORTING ATPASE"/>
    <property type="match status" value="1"/>
</dbReference>
<dbReference type="Gene3D" id="3.40.50.1000">
    <property type="entry name" value="HAD superfamily/HAD-like"/>
    <property type="match status" value="1"/>
</dbReference>
<comment type="subcellular location">
    <subcellularLocation>
        <location evidence="1">Endomembrane system</location>
        <topology evidence="1">Multi-pass membrane protein</topology>
    </subcellularLocation>
</comment>
<reference evidence="3" key="1">
    <citation type="submission" date="2023-04" db="EMBL/GenBank/DDBJ databases">
        <authorList>
            <person name="Vijverberg K."/>
            <person name="Xiong W."/>
            <person name="Schranz E."/>
        </authorList>
    </citation>
    <scope>NUCLEOTIDE SEQUENCE</scope>
</reference>
<dbReference type="SUPFAM" id="SSF56784">
    <property type="entry name" value="HAD-like"/>
    <property type="match status" value="1"/>
</dbReference>
<organism evidence="3 4">
    <name type="scientific">Lactuca saligna</name>
    <name type="common">Willowleaf lettuce</name>
    <dbReference type="NCBI Taxonomy" id="75948"/>
    <lineage>
        <taxon>Eukaryota</taxon>
        <taxon>Viridiplantae</taxon>
        <taxon>Streptophyta</taxon>
        <taxon>Embryophyta</taxon>
        <taxon>Tracheophyta</taxon>
        <taxon>Spermatophyta</taxon>
        <taxon>Magnoliopsida</taxon>
        <taxon>eudicotyledons</taxon>
        <taxon>Gunneridae</taxon>
        <taxon>Pentapetalae</taxon>
        <taxon>asterids</taxon>
        <taxon>campanulids</taxon>
        <taxon>Asterales</taxon>
        <taxon>Asteraceae</taxon>
        <taxon>Cichorioideae</taxon>
        <taxon>Cichorieae</taxon>
        <taxon>Lactucinae</taxon>
        <taxon>Lactuca</taxon>
    </lineage>
</organism>
<evidence type="ECO:0000256" key="1">
    <source>
        <dbReference type="ARBA" id="ARBA00004127"/>
    </source>
</evidence>
<accession>A0AA35VKG8</accession>